<organism evidence="1">
    <name type="scientific">Hemiselmis andersenii</name>
    <name type="common">Cryptophyte alga</name>
    <dbReference type="NCBI Taxonomy" id="464988"/>
    <lineage>
        <taxon>Eukaryota</taxon>
        <taxon>Cryptophyceae</taxon>
        <taxon>Cryptomonadales</taxon>
        <taxon>Hemiselmidaceae</taxon>
        <taxon>Hemiselmis</taxon>
    </lineage>
</organism>
<name>A0A7S0UDB0_HEMAN</name>
<dbReference type="AlphaFoldDB" id="A0A7S0UDB0"/>
<evidence type="ECO:0000313" key="1">
    <source>
        <dbReference type="EMBL" id="CAD8759117.1"/>
    </source>
</evidence>
<sequence>MPTMKQLVDDGRGDLRKLITKHGGMRVMAARLDLRLSRGRSDLVWGPFDLDFAIEVLEYAHMLALESDGGDGIRMPTAAELTSLGRNDVDEKVIEYGGYSEVARRLGMDT</sequence>
<dbReference type="EMBL" id="HBFK01042251">
    <property type="protein sequence ID" value="CAD8759117.1"/>
    <property type="molecule type" value="Transcribed_RNA"/>
</dbReference>
<protein>
    <submittedName>
        <fullName evidence="1">Uncharacterized protein</fullName>
    </submittedName>
</protein>
<reference evidence="1" key="1">
    <citation type="submission" date="2021-01" db="EMBL/GenBank/DDBJ databases">
        <authorList>
            <person name="Corre E."/>
            <person name="Pelletier E."/>
            <person name="Niang G."/>
            <person name="Scheremetjew M."/>
            <person name="Finn R."/>
            <person name="Kale V."/>
            <person name="Holt S."/>
            <person name="Cochrane G."/>
            <person name="Meng A."/>
            <person name="Brown T."/>
            <person name="Cohen L."/>
        </authorList>
    </citation>
    <scope>NUCLEOTIDE SEQUENCE</scope>
    <source>
        <strain evidence="1">CCMP441</strain>
    </source>
</reference>
<proteinExistence type="predicted"/>
<gene>
    <name evidence="1" type="ORF">HAND1043_LOCUS25631</name>
</gene>
<accession>A0A7S0UDB0</accession>